<dbReference type="PANTHER" id="PTHR10283">
    <property type="entry name" value="SOLUTE CARRIER FAMILY 13 MEMBER"/>
    <property type="match status" value="1"/>
</dbReference>
<feature type="transmembrane region" description="Helical" evidence="6">
    <location>
        <begin position="268"/>
        <end position="288"/>
    </location>
</feature>
<evidence type="ECO:0000256" key="3">
    <source>
        <dbReference type="ARBA" id="ARBA00022692"/>
    </source>
</evidence>
<feature type="transmembrane region" description="Helical" evidence="6">
    <location>
        <begin position="56"/>
        <end position="82"/>
    </location>
</feature>
<feature type="transmembrane region" description="Helical" evidence="6">
    <location>
        <begin position="185"/>
        <end position="207"/>
    </location>
</feature>
<evidence type="ECO:0000256" key="5">
    <source>
        <dbReference type="ARBA" id="ARBA00023136"/>
    </source>
</evidence>
<proteinExistence type="predicted"/>
<evidence type="ECO:0000313" key="8">
    <source>
        <dbReference type="Proteomes" id="UP000325713"/>
    </source>
</evidence>
<dbReference type="NCBIfam" id="TIGR00785">
    <property type="entry name" value="dass"/>
    <property type="match status" value="1"/>
</dbReference>
<dbReference type="Proteomes" id="UP000325713">
    <property type="component" value="Chromosome"/>
</dbReference>
<gene>
    <name evidence="7" type="ORF">D0T92_08815</name>
</gene>
<dbReference type="GO" id="GO:0015141">
    <property type="term" value="F:succinate transmembrane transporter activity"/>
    <property type="evidence" value="ECO:0007669"/>
    <property type="project" value="UniProtKB-ARBA"/>
</dbReference>
<dbReference type="CDD" id="cd01115">
    <property type="entry name" value="SLC13_permease"/>
    <property type="match status" value="1"/>
</dbReference>
<feature type="transmembrane region" description="Helical" evidence="6">
    <location>
        <begin position="24"/>
        <end position="44"/>
    </location>
</feature>
<feature type="transmembrane region" description="Helical" evidence="6">
    <location>
        <begin position="355"/>
        <end position="378"/>
    </location>
</feature>
<evidence type="ECO:0000256" key="2">
    <source>
        <dbReference type="ARBA" id="ARBA00022448"/>
    </source>
</evidence>
<dbReference type="KEGG" id="nzl:D0T92_08815"/>
<comment type="subcellular location">
    <subcellularLocation>
        <location evidence="1">Membrane</location>
        <topology evidence="1">Multi-pass membrane protein</topology>
    </subcellularLocation>
</comment>
<feature type="transmembrane region" description="Helical" evidence="6">
    <location>
        <begin position="300"/>
        <end position="317"/>
    </location>
</feature>
<feature type="transmembrane region" description="Helical" evidence="6">
    <location>
        <begin position="385"/>
        <end position="402"/>
    </location>
</feature>
<keyword evidence="2" id="KW-0813">Transport</keyword>
<feature type="transmembrane region" description="Helical" evidence="6">
    <location>
        <begin position="447"/>
        <end position="467"/>
    </location>
</feature>
<dbReference type="OrthoDB" id="9766267at2"/>
<feature type="transmembrane region" description="Helical" evidence="6">
    <location>
        <begin position="408"/>
        <end position="426"/>
    </location>
</feature>
<dbReference type="Pfam" id="PF00939">
    <property type="entry name" value="Na_sulph_symp"/>
    <property type="match status" value="1"/>
</dbReference>
<keyword evidence="4 6" id="KW-1133">Transmembrane helix</keyword>
<dbReference type="GO" id="GO:0005886">
    <property type="term" value="C:plasma membrane"/>
    <property type="evidence" value="ECO:0007669"/>
    <property type="project" value="TreeGrafter"/>
</dbReference>
<dbReference type="RefSeq" id="WP_151052056.1">
    <property type="nucleotide sequence ID" value="NZ_CP031700.1"/>
</dbReference>
<feature type="transmembrane region" description="Helical" evidence="6">
    <location>
        <begin position="227"/>
        <end position="247"/>
    </location>
</feature>
<accession>A0A5J6Q102</accession>
<evidence type="ECO:0000313" key="7">
    <source>
        <dbReference type="EMBL" id="QEY26620.1"/>
    </source>
</evidence>
<dbReference type="AlphaFoldDB" id="A0A5J6Q102"/>
<feature type="transmembrane region" description="Helical" evidence="6">
    <location>
        <begin position="102"/>
        <end position="119"/>
    </location>
</feature>
<dbReference type="InterPro" id="IPR001898">
    <property type="entry name" value="SLC13A/DASS"/>
</dbReference>
<feature type="transmembrane region" description="Helical" evidence="6">
    <location>
        <begin position="126"/>
        <end position="148"/>
    </location>
</feature>
<protein>
    <submittedName>
        <fullName evidence="7">DASS family sodium-coupled anion symporter</fullName>
    </submittedName>
</protein>
<reference evidence="7 8" key="1">
    <citation type="submission" date="2018-08" db="EMBL/GenBank/DDBJ databases">
        <title>Neisseria zalophi ATCC BAA-2455 complete genome.</title>
        <authorList>
            <person name="Veseli I.A."/>
            <person name="Buttler R."/>
            <person name="Mascarenhas dos Santos A.C."/>
            <person name="Pombert J.-F."/>
        </authorList>
    </citation>
    <scope>NUCLEOTIDE SEQUENCE [LARGE SCALE GENOMIC DNA]</scope>
    <source>
        <strain evidence="7 8">ATCC BAA-2455</strain>
    </source>
</reference>
<keyword evidence="5 6" id="KW-0472">Membrane</keyword>
<evidence type="ECO:0000256" key="1">
    <source>
        <dbReference type="ARBA" id="ARBA00004141"/>
    </source>
</evidence>
<evidence type="ECO:0000256" key="4">
    <source>
        <dbReference type="ARBA" id="ARBA00022989"/>
    </source>
</evidence>
<evidence type="ECO:0000256" key="6">
    <source>
        <dbReference type="SAM" id="Phobius"/>
    </source>
</evidence>
<name>A0A5J6Q102_9NEIS</name>
<sequence length="468" mass="50758">MNTDNQNRPENVELLSAQAPITDFRGLIITIIAAIICFGIYHILPYEPNANKGIAVLLFVAIMWFTEAVHITVTALMVPILASLLGFPDMNIKTAMSNFADPTIYIFFGGFALATALHMQRLDRKIAVWLLSLSGGNMKAAVLMLFIVTAFLSMWISNTATAAMMMPLALGMMDHLDREKERKTFVFVLLGIAYCASIGGLGTIVGSPPNNIAAKALELDFLGWMKMGLPMMLLIMPLMLFALYVILKPNLNERVEVKSEHIPWTLHRVIAMLIFIAAAVSWIFSSKIKAAFDIPNPDTVIALTAAVAVVVFGVARWREVARNTDWGVLMLFGGGIALSNLLKVSGASLALGQQIATAFVLTHPLVVIFAVAAFIIFLTEFTSNTASAALLVPIFASIATQMGLPKEVLVFVIGIGASCAFMLPVATPPNAIVFGTGLIMQKEMMRVGVLLNILCVIVVALWAYAFYV</sequence>
<dbReference type="EMBL" id="CP031700">
    <property type="protein sequence ID" value="QEY26620.1"/>
    <property type="molecule type" value="Genomic_DNA"/>
</dbReference>
<keyword evidence="8" id="KW-1185">Reference proteome</keyword>
<keyword evidence="3 6" id="KW-0812">Transmembrane</keyword>
<feature type="transmembrane region" description="Helical" evidence="6">
    <location>
        <begin position="154"/>
        <end position="173"/>
    </location>
</feature>
<dbReference type="PANTHER" id="PTHR10283:SF82">
    <property type="entry name" value="SOLUTE CARRIER FAMILY 13 MEMBER 2"/>
    <property type="match status" value="1"/>
</dbReference>
<dbReference type="PROSITE" id="PS01271">
    <property type="entry name" value="NA_SULFATE"/>
    <property type="match status" value="1"/>
</dbReference>
<feature type="transmembrane region" description="Helical" evidence="6">
    <location>
        <begin position="329"/>
        <end position="349"/>
    </location>
</feature>
<organism evidence="7 8">
    <name type="scientific">Neisseria zalophi</name>
    <dbReference type="NCBI Taxonomy" id="640030"/>
    <lineage>
        <taxon>Bacteria</taxon>
        <taxon>Pseudomonadati</taxon>
        <taxon>Pseudomonadota</taxon>
        <taxon>Betaproteobacteria</taxon>
        <taxon>Neisseriales</taxon>
        <taxon>Neisseriaceae</taxon>
        <taxon>Neisseria</taxon>
    </lineage>
</organism>
<dbReference type="InterPro" id="IPR031312">
    <property type="entry name" value="Na/sul_symport_CS"/>
</dbReference>